<reference evidence="1 2" key="1">
    <citation type="submission" date="2014-08" db="EMBL/GenBank/DDBJ databases">
        <title>Porphyromonas gulae strain:COT-052_OH1451 Genome sequencing.</title>
        <authorList>
            <person name="Wallis C."/>
            <person name="Deusch O."/>
            <person name="O'Flynn C."/>
            <person name="Davis I."/>
            <person name="Jospin G."/>
            <person name="Darling A.E."/>
            <person name="Coil D.A."/>
            <person name="Alexiev A."/>
            <person name="Horsfall A."/>
            <person name="Kirkwood N."/>
            <person name="Harris S."/>
            <person name="Eisen J.A."/>
        </authorList>
    </citation>
    <scope>NUCLEOTIDE SEQUENCE [LARGE SCALE GENOMIC DNA]</scope>
    <source>
        <strain evidence="2">COT-052 OH1451</strain>
    </source>
</reference>
<dbReference type="STRING" id="111105.HR09_01265"/>
<gene>
    <name evidence="1" type="ORF">HR08_05965</name>
</gene>
<dbReference type="Proteomes" id="UP000030130">
    <property type="component" value="Unassembled WGS sequence"/>
</dbReference>
<dbReference type="AlphaFoldDB" id="A0A0A2FAN7"/>
<sequence>MELGRGMSGIYLGIKLPKVHFAWRCNISFGTVLGEKDEFTRHNFLFPCSEKRGARTFSFWRGK</sequence>
<comment type="caution">
    <text evidence="1">The sequence shown here is derived from an EMBL/GenBank/DDBJ whole genome shotgun (WGS) entry which is preliminary data.</text>
</comment>
<evidence type="ECO:0000313" key="2">
    <source>
        <dbReference type="Proteomes" id="UP000030130"/>
    </source>
</evidence>
<protein>
    <submittedName>
        <fullName evidence="1">Uncharacterized protein</fullName>
    </submittedName>
</protein>
<organism evidence="1 2">
    <name type="scientific">Porphyromonas gulae</name>
    <dbReference type="NCBI Taxonomy" id="111105"/>
    <lineage>
        <taxon>Bacteria</taxon>
        <taxon>Pseudomonadati</taxon>
        <taxon>Bacteroidota</taxon>
        <taxon>Bacteroidia</taxon>
        <taxon>Bacteroidales</taxon>
        <taxon>Porphyromonadaceae</taxon>
        <taxon>Porphyromonas</taxon>
    </lineage>
</organism>
<evidence type="ECO:0000313" key="1">
    <source>
        <dbReference type="EMBL" id="KGN85439.1"/>
    </source>
</evidence>
<proteinExistence type="predicted"/>
<dbReference type="EMBL" id="JRAI01000055">
    <property type="protein sequence ID" value="KGN85439.1"/>
    <property type="molecule type" value="Genomic_DNA"/>
</dbReference>
<name>A0A0A2FAN7_9PORP</name>
<accession>A0A0A2FAN7</accession>